<dbReference type="InterPro" id="IPR017937">
    <property type="entry name" value="Thioredoxin_CS"/>
</dbReference>
<dbReference type="GO" id="GO:0004791">
    <property type="term" value="F:thioredoxin-disulfide reductase (NADPH) activity"/>
    <property type="evidence" value="ECO:0007669"/>
    <property type="project" value="TreeGrafter"/>
</dbReference>
<dbReference type="PROSITE" id="PS51352">
    <property type="entry name" value="THIOREDOXIN_2"/>
    <property type="match status" value="1"/>
</dbReference>
<dbReference type="EMBL" id="HBGN01020608">
    <property type="protein sequence ID" value="CAD9334084.1"/>
    <property type="molecule type" value="Transcribed_RNA"/>
</dbReference>
<dbReference type="AlphaFoldDB" id="A0A6U3RYZ8"/>
<sequence length="411" mass="46302">MSEDFLKSIGNELYYSEGERVSNTTDVMSGKKTVMLYFSAHWCPPCQRFTPKLVEFYNALKEGGKHDFELIFVSFDKNQNQYKEYTSKMPWPCLPFGSESIQTLGRKYGSGGIPHLVVLDDKGDVITDEGVDGVTLDETGERYPWKPKELSELWPEKVLTKSGLVDSSTLDDKYLMLYFSAHWCPPCRKFTPVLSEAYTKLKAERDDFELVFVSSDRDQEGFDEYFGEMTFCALPFEEREAKSGISKKFGIQGIPSLLVLGPVPSGGGERPLINKSIRSFIEDGDFSEFPFHPKSYGTLDSAGGDINDEKCLIIFHEYGDDDDQQEIIDVVKAVSEKCKSMSDMKFLWALNPSGFAPRVRSAAKLPAMSEDPAMIILDIPDKGGYYTSEVTDITVENVVDFIKNPGERKQL</sequence>
<dbReference type="SUPFAM" id="SSF52833">
    <property type="entry name" value="Thioredoxin-like"/>
    <property type="match status" value="2"/>
</dbReference>
<dbReference type="InterPro" id="IPR036249">
    <property type="entry name" value="Thioredoxin-like_sf"/>
</dbReference>
<dbReference type="CDD" id="cd02964">
    <property type="entry name" value="TryX_like_family"/>
    <property type="match status" value="1"/>
</dbReference>
<protein>
    <recommendedName>
        <fullName evidence="1">Thioredoxin domain-containing protein</fullName>
    </recommendedName>
</protein>
<dbReference type="GO" id="GO:0030178">
    <property type="term" value="P:negative regulation of Wnt signaling pathway"/>
    <property type="evidence" value="ECO:0007669"/>
    <property type="project" value="TreeGrafter"/>
</dbReference>
<evidence type="ECO:0000313" key="2">
    <source>
        <dbReference type="EMBL" id="CAD9334084.1"/>
    </source>
</evidence>
<proteinExistence type="predicted"/>
<reference evidence="2" key="1">
    <citation type="submission" date="2021-01" db="EMBL/GenBank/DDBJ databases">
        <authorList>
            <person name="Corre E."/>
            <person name="Pelletier E."/>
            <person name="Niang G."/>
            <person name="Scheremetjew M."/>
            <person name="Finn R."/>
            <person name="Kale V."/>
            <person name="Holt S."/>
            <person name="Cochrane G."/>
            <person name="Meng A."/>
            <person name="Brown T."/>
            <person name="Cohen L."/>
        </authorList>
    </citation>
    <scope>NUCLEOTIDE SEQUENCE</scope>
    <source>
        <strain evidence="2">Pop2</strain>
    </source>
</reference>
<evidence type="ECO:0000259" key="1">
    <source>
        <dbReference type="PROSITE" id="PS51352"/>
    </source>
</evidence>
<dbReference type="Pfam" id="PF13905">
    <property type="entry name" value="Thioredoxin_8"/>
    <property type="match status" value="2"/>
</dbReference>
<feature type="domain" description="Thioredoxin" evidence="1">
    <location>
        <begin position="117"/>
        <end position="336"/>
    </location>
</feature>
<dbReference type="GO" id="GO:0031397">
    <property type="term" value="P:negative regulation of protein ubiquitination"/>
    <property type="evidence" value="ECO:0007669"/>
    <property type="project" value="TreeGrafter"/>
</dbReference>
<accession>A0A6U3RYZ8</accession>
<dbReference type="InterPro" id="IPR013766">
    <property type="entry name" value="Thioredoxin_domain"/>
</dbReference>
<dbReference type="PANTHER" id="PTHR46472:SF1">
    <property type="entry name" value="NUCLEOREDOXIN"/>
    <property type="match status" value="1"/>
</dbReference>
<dbReference type="PANTHER" id="PTHR46472">
    <property type="entry name" value="NUCLEOREDOXIN"/>
    <property type="match status" value="1"/>
</dbReference>
<dbReference type="PROSITE" id="PS00194">
    <property type="entry name" value="THIOREDOXIN_1"/>
    <property type="match status" value="2"/>
</dbReference>
<organism evidence="2">
    <name type="scientific">Ditylum brightwellii</name>
    <dbReference type="NCBI Taxonomy" id="49249"/>
    <lineage>
        <taxon>Eukaryota</taxon>
        <taxon>Sar</taxon>
        <taxon>Stramenopiles</taxon>
        <taxon>Ochrophyta</taxon>
        <taxon>Bacillariophyta</taxon>
        <taxon>Mediophyceae</taxon>
        <taxon>Lithodesmiophycidae</taxon>
        <taxon>Lithodesmiales</taxon>
        <taxon>Lithodesmiaceae</taxon>
        <taxon>Ditylum</taxon>
    </lineage>
</organism>
<dbReference type="Gene3D" id="3.40.30.10">
    <property type="entry name" value="Glutaredoxin"/>
    <property type="match status" value="2"/>
</dbReference>
<gene>
    <name evidence="2" type="ORF">DBRI1063_LOCUS13122</name>
</gene>
<name>A0A6U3RYZ8_9STRA</name>
<dbReference type="GO" id="GO:0005634">
    <property type="term" value="C:nucleus"/>
    <property type="evidence" value="ECO:0007669"/>
    <property type="project" value="TreeGrafter"/>
</dbReference>
<dbReference type="InterPro" id="IPR012336">
    <property type="entry name" value="Thioredoxin-like_fold"/>
</dbReference>